<keyword evidence="2" id="KW-1185">Reference proteome</keyword>
<evidence type="ECO:0000313" key="2">
    <source>
        <dbReference type="Proteomes" id="UP000813824"/>
    </source>
</evidence>
<organism evidence="1 2">
    <name type="scientific">Cristinia sonorae</name>
    <dbReference type="NCBI Taxonomy" id="1940300"/>
    <lineage>
        <taxon>Eukaryota</taxon>
        <taxon>Fungi</taxon>
        <taxon>Dikarya</taxon>
        <taxon>Basidiomycota</taxon>
        <taxon>Agaricomycotina</taxon>
        <taxon>Agaricomycetes</taxon>
        <taxon>Agaricomycetidae</taxon>
        <taxon>Agaricales</taxon>
        <taxon>Pleurotineae</taxon>
        <taxon>Stephanosporaceae</taxon>
        <taxon>Cristinia</taxon>
    </lineage>
</organism>
<reference evidence="1" key="1">
    <citation type="journal article" date="2021" name="New Phytol.">
        <title>Evolutionary innovations through gain and loss of genes in the ectomycorrhizal Boletales.</title>
        <authorList>
            <person name="Wu G."/>
            <person name="Miyauchi S."/>
            <person name="Morin E."/>
            <person name="Kuo A."/>
            <person name="Drula E."/>
            <person name="Varga T."/>
            <person name="Kohler A."/>
            <person name="Feng B."/>
            <person name="Cao Y."/>
            <person name="Lipzen A."/>
            <person name="Daum C."/>
            <person name="Hundley H."/>
            <person name="Pangilinan J."/>
            <person name="Johnson J."/>
            <person name="Barry K."/>
            <person name="LaButti K."/>
            <person name="Ng V."/>
            <person name="Ahrendt S."/>
            <person name="Min B."/>
            <person name="Choi I.G."/>
            <person name="Park H."/>
            <person name="Plett J.M."/>
            <person name="Magnuson J."/>
            <person name="Spatafora J.W."/>
            <person name="Nagy L.G."/>
            <person name="Henrissat B."/>
            <person name="Grigoriev I.V."/>
            <person name="Yang Z.L."/>
            <person name="Xu J."/>
            <person name="Martin F.M."/>
        </authorList>
    </citation>
    <scope>NUCLEOTIDE SEQUENCE</scope>
    <source>
        <strain evidence="1">KKN 215</strain>
    </source>
</reference>
<dbReference type="AlphaFoldDB" id="A0A8K0UHK3"/>
<dbReference type="OrthoDB" id="2804572at2759"/>
<protein>
    <submittedName>
        <fullName evidence="1">Uncharacterized protein</fullName>
    </submittedName>
</protein>
<evidence type="ECO:0000313" key="1">
    <source>
        <dbReference type="EMBL" id="KAH8084899.1"/>
    </source>
</evidence>
<comment type="caution">
    <text evidence="1">The sequence shown here is derived from an EMBL/GenBank/DDBJ whole genome shotgun (WGS) entry which is preliminary data.</text>
</comment>
<dbReference type="Proteomes" id="UP000813824">
    <property type="component" value="Unassembled WGS sequence"/>
</dbReference>
<gene>
    <name evidence="1" type="ORF">BXZ70DRAFT_957439</name>
</gene>
<name>A0A8K0UHK3_9AGAR</name>
<dbReference type="EMBL" id="JAEVFJ010000045">
    <property type="protein sequence ID" value="KAH8084899.1"/>
    <property type="molecule type" value="Genomic_DNA"/>
</dbReference>
<accession>A0A8K0UHK3</accession>
<proteinExistence type="predicted"/>
<sequence>MRTNRVFYAPCLRRLLEGGIFISAKTPKNVTSFCYFILNHPEHAAKVRKLAVWGPLSQYSGQPAIIPSLEKVLHLLVNLERLTIEKSEQFFSHKGLCQFVMRCTTLKSISFHTVGIHAAIGMVSMSSPVANATVTFGPDDEEEYSSDDEDEYNSPDPILALKAFKEYLTKVYIASTHIWEADIVYPKVHTLSVGTDDIRIGNAIFMESFPNVRNMYWTAIESDQWTNAGGTRAERLAYAQDLIVDDIVLPTWKSLDTLGCGVSRAYSLAMTFPVRLWKNVHLSAPHQIREFHGVLADIKPLHLSMSVEVKAFGPELLTEFFRSDTVTHLNVTFKMAKCSWASQFGRPFDASRFFESLRAGLQRMPLVLLIVRFEYDFSLEYGANIPGARSKDPVETALHHLDTARFVALLKDKMPLLKHVCYCFGDKLPGRSNSLWAVSDEQGVNPVKLERDKAWKVLRESPFRKASAVWNI</sequence>